<dbReference type="OrthoDB" id="2144714at2759"/>
<dbReference type="Gene3D" id="1.10.520.10">
    <property type="match status" value="1"/>
</dbReference>
<comment type="similarity">
    <text evidence="6">Belongs to the peroxidase family.</text>
</comment>
<dbReference type="InParanoid" id="A0A165F2D1"/>
<name>A0A165F2D1_EXIGL</name>
<reference evidence="9 10" key="1">
    <citation type="journal article" date="2016" name="Mol. Biol. Evol.">
        <title>Comparative Genomics of Early-Diverging Mushroom-Forming Fungi Provides Insights into the Origins of Lignocellulose Decay Capabilities.</title>
        <authorList>
            <person name="Nagy L.G."/>
            <person name="Riley R."/>
            <person name="Tritt A."/>
            <person name="Adam C."/>
            <person name="Daum C."/>
            <person name="Floudas D."/>
            <person name="Sun H."/>
            <person name="Yadav J.S."/>
            <person name="Pangilinan J."/>
            <person name="Larsson K.H."/>
            <person name="Matsuura K."/>
            <person name="Barry K."/>
            <person name="Labutti K."/>
            <person name="Kuo R."/>
            <person name="Ohm R.A."/>
            <person name="Bhattacharya S.S."/>
            <person name="Shirouzu T."/>
            <person name="Yoshinaga Y."/>
            <person name="Martin F.M."/>
            <person name="Grigoriev I.V."/>
            <person name="Hibbett D.S."/>
        </authorList>
    </citation>
    <scope>NUCLEOTIDE SEQUENCE [LARGE SCALE GENOMIC DNA]</scope>
    <source>
        <strain evidence="9 10">HHB12029</strain>
    </source>
</reference>
<keyword evidence="5" id="KW-0408">Iron</keyword>
<dbReference type="PROSITE" id="PS50873">
    <property type="entry name" value="PEROXIDASE_4"/>
    <property type="match status" value="1"/>
</dbReference>
<evidence type="ECO:0000256" key="6">
    <source>
        <dbReference type="RuleBase" id="RU004241"/>
    </source>
</evidence>
<evidence type="ECO:0000313" key="9">
    <source>
        <dbReference type="EMBL" id="KZV88224.1"/>
    </source>
</evidence>
<evidence type="ECO:0000256" key="7">
    <source>
        <dbReference type="RuleBase" id="RU363051"/>
    </source>
</evidence>
<dbReference type="GO" id="GO:0000302">
    <property type="term" value="P:response to reactive oxygen species"/>
    <property type="evidence" value="ECO:0007669"/>
    <property type="project" value="TreeGrafter"/>
</dbReference>
<organism evidence="9 10">
    <name type="scientific">Exidia glandulosa HHB12029</name>
    <dbReference type="NCBI Taxonomy" id="1314781"/>
    <lineage>
        <taxon>Eukaryota</taxon>
        <taxon>Fungi</taxon>
        <taxon>Dikarya</taxon>
        <taxon>Basidiomycota</taxon>
        <taxon>Agaricomycotina</taxon>
        <taxon>Agaricomycetes</taxon>
        <taxon>Auriculariales</taxon>
        <taxon>Exidiaceae</taxon>
        <taxon>Exidia</taxon>
    </lineage>
</organism>
<keyword evidence="10" id="KW-1185">Reference proteome</keyword>
<dbReference type="GO" id="GO:0034599">
    <property type="term" value="P:cellular response to oxidative stress"/>
    <property type="evidence" value="ECO:0007669"/>
    <property type="project" value="InterPro"/>
</dbReference>
<evidence type="ECO:0000256" key="2">
    <source>
        <dbReference type="ARBA" id="ARBA00022617"/>
    </source>
</evidence>
<dbReference type="GO" id="GO:0042744">
    <property type="term" value="P:hydrogen peroxide catabolic process"/>
    <property type="evidence" value="ECO:0007669"/>
    <property type="project" value="TreeGrafter"/>
</dbReference>
<dbReference type="InterPro" id="IPR010255">
    <property type="entry name" value="Haem_peroxidase_sf"/>
</dbReference>
<keyword evidence="1 7" id="KW-0575">Peroxidase</keyword>
<dbReference type="GO" id="GO:0020037">
    <property type="term" value="F:heme binding"/>
    <property type="evidence" value="ECO:0007669"/>
    <property type="project" value="UniProtKB-UniRule"/>
</dbReference>
<dbReference type="GO" id="GO:0046872">
    <property type="term" value="F:metal ion binding"/>
    <property type="evidence" value="ECO:0007669"/>
    <property type="project" value="UniProtKB-UniRule"/>
</dbReference>
<dbReference type="InterPro" id="IPR044831">
    <property type="entry name" value="Ccp1-like"/>
</dbReference>
<dbReference type="InterPro" id="IPR002016">
    <property type="entry name" value="Haem_peroxidase"/>
</dbReference>
<accession>A0A165F2D1</accession>
<dbReference type="PRINTS" id="PR00458">
    <property type="entry name" value="PEROXIDASE"/>
</dbReference>
<dbReference type="EMBL" id="KV426105">
    <property type="protein sequence ID" value="KZV88224.1"/>
    <property type="molecule type" value="Genomic_DNA"/>
</dbReference>
<dbReference type="STRING" id="1314781.A0A165F2D1"/>
<protein>
    <recommendedName>
        <fullName evidence="7">Peroxidase</fullName>
        <ecNumber evidence="7">1.11.1.-</ecNumber>
    </recommendedName>
</protein>
<evidence type="ECO:0000313" key="10">
    <source>
        <dbReference type="Proteomes" id="UP000077266"/>
    </source>
</evidence>
<dbReference type="EC" id="1.11.1.-" evidence="7"/>
<evidence type="ECO:0000256" key="4">
    <source>
        <dbReference type="ARBA" id="ARBA00023002"/>
    </source>
</evidence>
<proteinExistence type="inferred from homology"/>
<dbReference type="AlphaFoldDB" id="A0A165F2D1"/>
<dbReference type="PANTHER" id="PTHR31356">
    <property type="entry name" value="THYLAKOID LUMENAL 29 KDA PROTEIN, CHLOROPLASTIC-RELATED"/>
    <property type="match status" value="1"/>
</dbReference>
<feature type="domain" description="Plant heme peroxidase family profile" evidence="8">
    <location>
        <begin position="67"/>
        <end position="341"/>
    </location>
</feature>
<sequence>MERVVTALFLAQQAFAYTWPSPRLDVLEGMRWDQLGYSSFEPALFVTPCDRYTHPTEKGSKGVRSNAADWVRAAYHDMATYNVETGLGGLDASIRFGAEQSRPENPGSGFNNTIQFIAGALGRHFSLADGLALLVPMAVENCGGPEIDFRGGRVDATEPNAAGVPEPDQDIETHTAAFKRQGFSPTEMIGLVACGHSFGSVQSSNFPDVVKQNETDPTSETGVAFDSTMTTFDNAVAAQYINGTTTNPLVAGLNATKNSDSRIFSSDRNATMAAFARNPAHFAATCKHLFERMINTVPKSVHLTEVIRPLPVKPVEMRLTYRKDGTIALSGDVRLFNVSENDKRTVDIVWKDSLGQSNAVHRAAMPHTAAMKGSAQASKIQNFWYGNRTFLATVEPERGFGAFHFEVDGHDGLEARIEDQGGLGFALPTDAVMISEETCEENTHVAVRANAGVQRVFLEIDQFTEDSQGSAAPLIVDLVPSGKADKNGFVIWSGKSWARETWSTAYGIVAVINNKRLELPQENRNDFC</sequence>
<evidence type="ECO:0000256" key="5">
    <source>
        <dbReference type="ARBA" id="ARBA00023004"/>
    </source>
</evidence>
<keyword evidence="2" id="KW-0349">Heme</keyword>
<dbReference type="Proteomes" id="UP000077266">
    <property type="component" value="Unassembled WGS sequence"/>
</dbReference>
<dbReference type="GO" id="GO:0004601">
    <property type="term" value="F:peroxidase activity"/>
    <property type="evidence" value="ECO:0007669"/>
    <property type="project" value="UniProtKB-KW"/>
</dbReference>
<dbReference type="PANTHER" id="PTHR31356:SF53">
    <property type="entry name" value="HEME PEROXIDASE"/>
    <property type="match status" value="1"/>
</dbReference>
<keyword evidence="3" id="KW-0479">Metal-binding</keyword>
<dbReference type="Pfam" id="PF00141">
    <property type="entry name" value="peroxidase"/>
    <property type="match status" value="1"/>
</dbReference>
<evidence type="ECO:0000256" key="3">
    <source>
        <dbReference type="ARBA" id="ARBA00022723"/>
    </source>
</evidence>
<evidence type="ECO:0000256" key="1">
    <source>
        <dbReference type="ARBA" id="ARBA00022559"/>
    </source>
</evidence>
<dbReference type="Gene3D" id="1.10.420.10">
    <property type="entry name" value="Peroxidase, domain 2"/>
    <property type="match status" value="1"/>
</dbReference>
<gene>
    <name evidence="9" type="ORF">EXIGLDRAFT_722920</name>
</gene>
<keyword evidence="4 7" id="KW-0560">Oxidoreductase</keyword>
<evidence type="ECO:0000259" key="8">
    <source>
        <dbReference type="PROSITE" id="PS50873"/>
    </source>
</evidence>
<dbReference type="SUPFAM" id="SSF48113">
    <property type="entry name" value="Heme-dependent peroxidases"/>
    <property type="match status" value="1"/>
</dbReference>